<dbReference type="EMBL" id="BKCJ011435469">
    <property type="protein sequence ID" value="GFD33436.1"/>
    <property type="molecule type" value="Genomic_DNA"/>
</dbReference>
<accession>A0A699VJ52</accession>
<dbReference type="AlphaFoldDB" id="A0A699VJ52"/>
<feature type="compositionally biased region" description="Acidic residues" evidence="1">
    <location>
        <begin position="94"/>
        <end position="107"/>
    </location>
</feature>
<feature type="compositionally biased region" description="Basic and acidic residues" evidence="1">
    <location>
        <begin position="60"/>
        <end position="78"/>
    </location>
</feature>
<evidence type="ECO:0000256" key="1">
    <source>
        <dbReference type="SAM" id="MobiDB-lite"/>
    </source>
</evidence>
<organism evidence="2">
    <name type="scientific">Tanacetum cinerariifolium</name>
    <name type="common">Dalmatian daisy</name>
    <name type="synonym">Chrysanthemum cinerariifolium</name>
    <dbReference type="NCBI Taxonomy" id="118510"/>
    <lineage>
        <taxon>Eukaryota</taxon>
        <taxon>Viridiplantae</taxon>
        <taxon>Streptophyta</taxon>
        <taxon>Embryophyta</taxon>
        <taxon>Tracheophyta</taxon>
        <taxon>Spermatophyta</taxon>
        <taxon>Magnoliopsida</taxon>
        <taxon>eudicotyledons</taxon>
        <taxon>Gunneridae</taxon>
        <taxon>Pentapetalae</taxon>
        <taxon>asterids</taxon>
        <taxon>campanulids</taxon>
        <taxon>Asterales</taxon>
        <taxon>Asteraceae</taxon>
        <taxon>Asteroideae</taxon>
        <taxon>Anthemideae</taxon>
        <taxon>Anthemidinae</taxon>
        <taxon>Tanacetum</taxon>
    </lineage>
</organism>
<comment type="caution">
    <text evidence="2">The sequence shown here is derived from an EMBL/GenBank/DDBJ whole genome shotgun (WGS) entry which is preliminary data.</text>
</comment>
<reference evidence="2" key="1">
    <citation type="journal article" date="2019" name="Sci. Rep.">
        <title>Draft genome of Tanacetum cinerariifolium, the natural source of mosquito coil.</title>
        <authorList>
            <person name="Yamashiro T."/>
            <person name="Shiraishi A."/>
            <person name="Satake H."/>
            <person name="Nakayama K."/>
        </authorList>
    </citation>
    <scope>NUCLEOTIDE SEQUENCE</scope>
</reference>
<feature type="compositionally biased region" description="Low complexity" evidence="1">
    <location>
        <begin position="33"/>
        <end position="46"/>
    </location>
</feature>
<proteinExistence type="predicted"/>
<sequence>AVRIQPTLSSGISTQIAKVATLSPSSFRKRYRSSYVTPSPSSSLTLPIRKRYRGTSELILDTKTEDEGLDSDVEREGSENEGPSLDDEGHGLEDEGPSLEEEEEAAP</sequence>
<evidence type="ECO:0000313" key="2">
    <source>
        <dbReference type="EMBL" id="GFD33436.1"/>
    </source>
</evidence>
<gene>
    <name evidence="2" type="ORF">Tci_905405</name>
</gene>
<feature type="region of interest" description="Disordered" evidence="1">
    <location>
        <begin position="54"/>
        <end position="107"/>
    </location>
</feature>
<feature type="non-terminal residue" evidence="2">
    <location>
        <position position="1"/>
    </location>
</feature>
<name>A0A699VJ52_TANCI</name>
<protein>
    <submittedName>
        <fullName evidence="2">Uncharacterized protein</fullName>
    </submittedName>
</protein>
<feature type="region of interest" description="Disordered" evidence="1">
    <location>
        <begin position="29"/>
        <end position="48"/>
    </location>
</feature>